<evidence type="ECO:0000256" key="1">
    <source>
        <dbReference type="SAM" id="MobiDB-lite"/>
    </source>
</evidence>
<evidence type="ECO:0000313" key="3">
    <source>
        <dbReference type="EMBL" id="MBM0107319.1"/>
    </source>
</evidence>
<dbReference type="RefSeq" id="WP_203169433.1">
    <property type="nucleotide sequence ID" value="NZ_JAEVLS010000005.1"/>
</dbReference>
<dbReference type="EMBL" id="JAEVLS010000005">
    <property type="protein sequence ID" value="MBM0107319.1"/>
    <property type="molecule type" value="Genomic_DNA"/>
</dbReference>
<proteinExistence type="predicted"/>
<dbReference type="Proteomes" id="UP000661077">
    <property type="component" value="Unassembled WGS sequence"/>
</dbReference>
<feature type="region of interest" description="Disordered" evidence="1">
    <location>
        <begin position="27"/>
        <end position="78"/>
    </location>
</feature>
<comment type="caution">
    <text evidence="3">The sequence shown here is derived from an EMBL/GenBank/DDBJ whole genome shotgun (WGS) entry which is preliminary data.</text>
</comment>
<accession>A0ABS1X258</accession>
<feature type="region of interest" description="Disordered" evidence="1">
    <location>
        <begin position="142"/>
        <end position="162"/>
    </location>
</feature>
<evidence type="ECO:0000313" key="4">
    <source>
        <dbReference type="Proteomes" id="UP000661077"/>
    </source>
</evidence>
<name>A0ABS1X258_9GAMM</name>
<protein>
    <submittedName>
        <fullName evidence="3">Uncharacterized protein</fullName>
    </submittedName>
</protein>
<gene>
    <name evidence="3" type="ORF">JM946_21485</name>
</gene>
<sequence>MSMRRTLPWLMLCLVLANAARAAEQSGTLSEEATAAGPAVNTSASDGTPAQAPASPANEPQPAASSQRAGGPQAVVRNDRLDLDTTVVTGNRELPKVMYIVPWKKSDLGELPAQPFNTLLDEALSPVDRDVFRREVTYYGVISSDGGGGADAPPAPAERSEK</sequence>
<keyword evidence="2" id="KW-0732">Signal</keyword>
<feature type="chain" id="PRO_5046737903" evidence="2">
    <location>
        <begin position="23"/>
        <end position="162"/>
    </location>
</feature>
<feature type="signal peptide" evidence="2">
    <location>
        <begin position="1"/>
        <end position="22"/>
    </location>
</feature>
<organism evidence="3 4">
    <name type="scientific">Steroidobacter gossypii</name>
    <dbReference type="NCBI Taxonomy" id="2805490"/>
    <lineage>
        <taxon>Bacteria</taxon>
        <taxon>Pseudomonadati</taxon>
        <taxon>Pseudomonadota</taxon>
        <taxon>Gammaproteobacteria</taxon>
        <taxon>Steroidobacterales</taxon>
        <taxon>Steroidobacteraceae</taxon>
        <taxon>Steroidobacter</taxon>
    </lineage>
</organism>
<reference evidence="3 4" key="1">
    <citation type="journal article" date="2021" name="Int. J. Syst. Evol. Microbiol.">
        <title>Steroidobacter gossypii sp. nov., isolated from soil of cotton cropping field.</title>
        <authorList>
            <person name="Huang R."/>
            <person name="Yang S."/>
            <person name="Zhen C."/>
            <person name="Liu W."/>
        </authorList>
    </citation>
    <scope>NUCLEOTIDE SEQUENCE [LARGE SCALE GENOMIC DNA]</scope>
    <source>
        <strain evidence="3 4">S1-65</strain>
    </source>
</reference>
<evidence type="ECO:0000256" key="2">
    <source>
        <dbReference type="SAM" id="SignalP"/>
    </source>
</evidence>
<keyword evidence="4" id="KW-1185">Reference proteome</keyword>